<dbReference type="STRING" id="747725.A0A168MUE6"/>
<dbReference type="SUPFAM" id="SSF54695">
    <property type="entry name" value="POZ domain"/>
    <property type="match status" value="1"/>
</dbReference>
<evidence type="ECO:0008006" key="3">
    <source>
        <dbReference type="Google" id="ProtNLM"/>
    </source>
</evidence>
<accession>A0A168MUE6</accession>
<dbReference type="AlphaFoldDB" id="A0A168MUE6"/>
<keyword evidence="2" id="KW-1185">Reference proteome</keyword>
<dbReference type="Proteomes" id="UP000077051">
    <property type="component" value="Unassembled WGS sequence"/>
</dbReference>
<proteinExistence type="predicted"/>
<organism evidence="1 2">
    <name type="scientific">Mucor lusitanicus CBS 277.49</name>
    <dbReference type="NCBI Taxonomy" id="747725"/>
    <lineage>
        <taxon>Eukaryota</taxon>
        <taxon>Fungi</taxon>
        <taxon>Fungi incertae sedis</taxon>
        <taxon>Mucoromycota</taxon>
        <taxon>Mucoromycotina</taxon>
        <taxon>Mucoromycetes</taxon>
        <taxon>Mucorales</taxon>
        <taxon>Mucorineae</taxon>
        <taxon>Mucoraceae</taxon>
        <taxon>Mucor</taxon>
    </lineage>
</organism>
<comment type="caution">
    <text evidence="1">The sequence shown here is derived from an EMBL/GenBank/DDBJ whole genome shotgun (WGS) entry which is preliminary data.</text>
</comment>
<sequence>MSTIITQVKRAKQHQQQRVNVPETLHLNLRGTRIDVDRNTLRSMPETVLRTLFPQGLVEDTKESYKSDFDPVMLAHMLAFLETEKTIFQTRHSQFNEDAYLAHAVVSGIPLNPLLTKQGIVVLLEELVYFVICCANSSAASSIKQASLRMLLDQDSIFDESSGTITSQQDTSHWRDVLHLAGFGLDDKWQVRSQQPNMSCIHSLAMASIDYDDRLRVGQRMMMYHNNPTTRCWWNKAIVPVGGDHKTCKLWCRRTWTIEFVLI</sequence>
<gene>
    <name evidence="1" type="ORF">MUCCIDRAFT_109241</name>
</gene>
<dbReference type="EMBL" id="AMYB01000003">
    <property type="protein sequence ID" value="OAD05378.1"/>
    <property type="molecule type" value="Genomic_DNA"/>
</dbReference>
<reference evidence="1 2" key="1">
    <citation type="submission" date="2015-06" db="EMBL/GenBank/DDBJ databases">
        <title>Expansion of signal transduction pathways in fungi by whole-genome duplication.</title>
        <authorList>
            <consortium name="DOE Joint Genome Institute"/>
            <person name="Corrochano L.M."/>
            <person name="Kuo A."/>
            <person name="Marcet-Houben M."/>
            <person name="Polaino S."/>
            <person name="Salamov A."/>
            <person name="Villalobos J.M."/>
            <person name="Alvarez M.I."/>
            <person name="Avalos J."/>
            <person name="Benito E.P."/>
            <person name="Benoit I."/>
            <person name="Burger G."/>
            <person name="Camino L.P."/>
            <person name="Canovas D."/>
            <person name="Cerda-Olmedo E."/>
            <person name="Cheng J.-F."/>
            <person name="Dominguez A."/>
            <person name="Elias M."/>
            <person name="Eslava A.P."/>
            <person name="Glaser F."/>
            <person name="Grimwood J."/>
            <person name="Gutierrez G."/>
            <person name="Heitman J."/>
            <person name="Henrissat B."/>
            <person name="Iturriaga E.A."/>
            <person name="Lang B.F."/>
            <person name="Lavin J.L."/>
            <person name="Lee S."/>
            <person name="Li W."/>
            <person name="Lindquist E."/>
            <person name="Lopez-Garcia S."/>
            <person name="Luque E.M."/>
            <person name="Marcos A.T."/>
            <person name="Martin J."/>
            <person name="Mccluskey K."/>
            <person name="Medina H.R."/>
            <person name="Miralles-Duran A."/>
            <person name="Miyazaki A."/>
            <person name="Munoz-Torres E."/>
            <person name="Oguiza J.A."/>
            <person name="Ohm R."/>
            <person name="Olmedo M."/>
            <person name="Orejas M."/>
            <person name="Ortiz-Castellanos L."/>
            <person name="Pisabarro A.G."/>
            <person name="Rodriguez-Romero J."/>
            <person name="Ruiz-Herrera J."/>
            <person name="Ruiz-Vazquez R."/>
            <person name="Sanz C."/>
            <person name="Schackwitz W."/>
            <person name="Schmutz J."/>
            <person name="Shahriari M."/>
            <person name="Shelest E."/>
            <person name="Silva-Franco F."/>
            <person name="Soanes D."/>
            <person name="Syed K."/>
            <person name="Tagua V.G."/>
            <person name="Talbot N.J."/>
            <person name="Thon M."/>
            <person name="De Vries R.P."/>
            <person name="Wiebenga A."/>
            <person name="Yadav J.S."/>
            <person name="Braun E.L."/>
            <person name="Baker S."/>
            <person name="Garre V."/>
            <person name="Horwitz B."/>
            <person name="Torres-Martinez S."/>
            <person name="Idnurm A."/>
            <person name="Herrera-Estrella A."/>
            <person name="Gabaldon T."/>
            <person name="Grigoriev I.V."/>
        </authorList>
    </citation>
    <scope>NUCLEOTIDE SEQUENCE [LARGE SCALE GENOMIC DNA]</scope>
    <source>
        <strain evidence="1 2">CBS 277.49</strain>
    </source>
</reference>
<name>A0A168MUE6_MUCCL</name>
<evidence type="ECO:0000313" key="2">
    <source>
        <dbReference type="Proteomes" id="UP000077051"/>
    </source>
</evidence>
<dbReference type="Gene3D" id="3.30.710.10">
    <property type="entry name" value="Potassium Channel Kv1.1, Chain A"/>
    <property type="match status" value="1"/>
</dbReference>
<dbReference type="InterPro" id="IPR011333">
    <property type="entry name" value="SKP1/BTB/POZ_sf"/>
</dbReference>
<dbReference type="VEuPathDB" id="FungiDB:MUCCIDRAFT_109241"/>
<evidence type="ECO:0000313" key="1">
    <source>
        <dbReference type="EMBL" id="OAD05378.1"/>
    </source>
</evidence>
<protein>
    <recommendedName>
        <fullName evidence="3">BTB domain-containing protein</fullName>
    </recommendedName>
</protein>
<dbReference type="OrthoDB" id="9451547at2759"/>